<evidence type="ECO:0000313" key="3">
    <source>
        <dbReference type="Proteomes" id="UP000297239"/>
    </source>
</evidence>
<name>A0A6N4QCI6_9LEPT</name>
<proteinExistence type="predicted"/>
<dbReference type="EMBL" id="RQFF01000012">
    <property type="protein sequence ID" value="TGK74921.1"/>
    <property type="molecule type" value="Genomic_DNA"/>
</dbReference>
<dbReference type="PANTHER" id="PTHR47432:SF1">
    <property type="entry name" value="CELL WALL ASSEMBLY REGULATOR SMI1"/>
    <property type="match status" value="1"/>
</dbReference>
<gene>
    <name evidence="2" type="ORF">EHQ18_03385</name>
</gene>
<dbReference type="RefSeq" id="WP_135633027.1">
    <property type="nucleotide sequence ID" value="NZ_RQFE01000013.1"/>
</dbReference>
<comment type="caution">
    <text evidence="2">The sequence shown here is derived from an EMBL/GenBank/DDBJ whole genome shotgun (WGS) entry which is preliminary data.</text>
</comment>
<dbReference type="OrthoDB" id="6933666at2"/>
<dbReference type="AlphaFoldDB" id="A0A6N4QCI6"/>
<dbReference type="SUPFAM" id="SSF160631">
    <property type="entry name" value="SMI1/KNR4-like"/>
    <property type="match status" value="1"/>
</dbReference>
<evidence type="ECO:0000259" key="1">
    <source>
        <dbReference type="SMART" id="SM00860"/>
    </source>
</evidence>
<feature type="domain" description="Knr4/Smi1-like" evidence="1">
    <location>
        <begin position="43"/>
        <end position="314"/>
    </location>
</feature>
<accession>A0A6N4QCI6</accession>
<dbReference type="InterPro" id="IPR018958">
    <property type="entry name" value="Knr4/Smi1-like_dom"/>
</dbReference>
<reference evidence="2" key="1">
    <citation type="journal article" date="2019" name="PLoS Negl. Trop. Dis.">
        <title>Revisiting the worldwide diversity of Leptospira species in the environment.</title>
        <authorList>
            <person name="Vincent A.T."/>
            <person name="Schiettekatte O."/>
            <person name="Bourhy P."/>
            <person name="Veyrier F.J."/>
            <person name="Picardeau M."/>
        </authorList>
    </citation>
    <scope>NUCLEOTIDE SEQUENCE [LARGE SCALE GENOMIC DNA]</scope>
    <source>
        <strain evidence="2">201800293</strain>
    </source>
</reference>
<dbReference type="InterPro" id="IPR037883">
    <property type="entry name" value="Knr4/Smi1-like_sf"/>
</dbReference>
<dbReference type="Gene3D" id="3.40.1580.10">
    <property type="entry name" value="SMI1/KNR4-like"/>
    <property type="match status" value="1"/>
</dbReference>
<organism evidence="2 3">
    <name type="scientific">Leptospira kanakyensis</name>
    <dbReference type="NCBI Taxonomy" id="2484968"/>
    <lineage>
        <taxon>Bacteria</taxon>
        <taxon>Pseudomonadati</taxon>
        <taxon>Spirochaetota</taxon>
        <taxon>Spirochaetia</taxon>
        <taxon>Leptospirales</taxon>
        <taxon>Leptospiraceae</taxon>
        <taxon>Leptospira</taxon>
    </lineage>
</organism>
<dbReference type="InterPro" id="IPR051873">
    <property type="entry name" value="KNR4/SMI1_regulator"/>
</dbReference>
<sequence length="348" mass="41399">MEKIIKHIHKKKEKMNIVNEFEKLVDWQNKHSDEKLNTLNKVTIKENFNEIEKIIEEKLPEDFIKLYSYYDGEQDEKLKNIFFGHKFLSTSEILLYFEFPKSLIKPKTRSIKNPVESDRIINEIKEVLITHANKIEIKNLSIMEKLKNIMLKIFYKNMEKKTQWNRIEISFTQGSFKGPELFFENGDSQFISDDTHALSEQLFELGKKLYLEEKETYNWDEILLVFHNSNKIEINRSDYDWDNETPFESIPKEKIKKRYFNIKWVPIFFDHGGNYIGIDLDPDKKGTKGQIIIYGRDEDKTFVLADSLNEFFEKINSATDSFKNKEVSFPLLNGYHIHSTLPELLKIN</sequence>
<dbReference type="PANTHER" id="PTHR47432">
    <property type="entry name" value="CELL WALL ASSEMBLY REGULATOR SMI1"/>
    <property type="match status" value="1"/>
</dbReference>
<dbReference type="Proteomes" id="UP000297239">
    <property type="component" value="Unassembled WGS sequence"/>
</dbReference>
<protein>
    <recommendedName>
        <fullName evidence="1">Knr4/Smi1-like domain-containing protein</fullName>
    </recommendedName>
</protein>
<dbReference type="Pfam" id="PF09346">
    <property type="entry name" value="SMI1_KNR4"/>
    <property type="match status" value="1"/>
</dbReference>
<dbReference type="SMART" id="SM00860">
    <property type="entry name" value="SMI1_KNR4"/>
    <property type="match status" value="1"/>
</dbReference>
<evidence type="ECO:0000313" key="2">
    <source>
        <dbReference type="EMBL" id="TGK74921.1"/>
    </source>
</evidence>
<keyword evidence="3" id="KW-1185">Reference proteome</keyword>